<evidence type="ECO:0000256" key="5">
    <source>
        <dbReference type="ARBA" id="ARBA00023319"/>
    </source>
</evidence>
<dbReference type="GO" id="GO:0005911">
    <property type="term" value="C:cell-cell junction"/>
    <property type="evidence" value="ECO:0007669"/>
    <property type="project" value="TreeGrafter"/>
</dbReference>
<dbReference type="InterPro" id="IPR051275">
    <property type="entry name" value="Cell_adhesion_signaling"/>
</dbReference>
<name>V4B1N5_LOTGI</name>
<dbReference type="Pfam" id="PF07686">
    <property type="entry name" value="V-set"/>
    <property type="match status" value="1"/>
</dbReference>
<keyword evidence="5" id="KW-0393">Immunoglobulin domain</keyword>
<evidence type="ECO:0000256" key="1">
    <source>
        <dbReference type="ARBA" id="ARBA00004479"/>
    </source>
</evidence>
<dbReference type="InterPro" id="IPR013106">
    <property type="entry name" value="Ig_V-set"/>
</dbReference>
<dbReference type="InterPro" id="IPR007110">
    <property type="entry name" value="Ig-like_dom"/>
</dbReference>
<dbReference type="OMA" id="CEYLFIS"/>
<dbReference type="InterPro" id="IPR036179">
    <property type="entry name" value="Ig-like_dom_sf"/>
</dbReference>
<dbReference type="RefSeq" id="XP_009049117.1">
    <property type="nucleotide sequence ID" value="XM_009050869.1"/>
</dbReference>
<comment type="subcellular location">
    <subcellularLocation>
        <location evidence="1">Membrane</location>
        <topology evidence="1">Single-pass type I membrane protein</topology>
    </subcellularLocation>
</comment>
<dbReference type="HOGENOM" id="CLU_122103_1_0_1"/>
<dbReference type="GeneID" id="20234399"/>
<dbReference type="AlphaFoldDB" id="V4B1N5"/>
<dbReference type="GO" id="GO:0050839">
    <property type="term" value="F:cell adhesion molecule binding"/>
    <property type="evidence" value="ECO:0007669"/>
    <property type="project" value="TreeGrafter"/>
</dbReference>
<reference evidence="7 8" key="1">
    <citation type="journal article" date="2013" name="Nature">
        <title>Insights into bilaterian evolution from three spiralian genomes.</title>
        <authorList>
            <person name="Simakov O."/>
            <person name="Marletaz F."/>
            <person name="Cho S.J."/>
            <person name="Edsinger-Gonzales E."/>
            <person name="Havlak P."/>
            <person name="Hellsten U."/>
            <person name="Kuo D.H."/>
            <person name="Larsson T."/>
            <person name="Lv J."/>
            <person name="Arendt D."/>
            <person name="Savage R."/>
            <person name="Osoegawa K."/>
            <person name="de Jong P."/>
            <person name="Grimwood J."/>
            <person name="Chapman J.A."/>
            <person name="Shapiro H."/>
            <person name="Aerts A."/>
            <person name="Otillar R.P."/>
            <person name="Terry A.Y."/>
            <person name="Boore J.L."/>
            <person name="Grigoriev I.V."/>
            <person name="Lindberg D.R."/>
            <person name="Seaver E.C."/>
            <person name="Weisblat D.A."/>
            <person name="Putnam N.H."/>
            <person name="Rokhsar D.S."/>
        </authorList>
    </citation>
    <scope>NUCLEOTIDE SEQUENCE [LARGE SCALE GENOMIC DNA]</scope>
</reference>
<organism evidence="7 8">
    <name type="scientific">Lottia gigantea</name>
    <name type="common">Giant owl limpet</name>
    <dbReference type="NCBI Taxonomy" id="225164"/>
    <lineage>
        <taxon>Eukaryota</taxon>
        <taxon>Metazoa</taxon>
        <taxon>Spiralia</taxon>
        <taxon>Lophotrochozoa</taxon>
        <taxon>Mollusca</taxon>
        <taxon>Gastropoda</taxon>
        <taxon>Patellogastropoda</taxon>
        <taxon>Lottioidea</taxon>
        <taxon>Lottiidae</taxon>
        <taxon>Lottia</taxon>
    </lineage>
</organism>
<feature type="domain" description="Ig-like" evidence="6">
    <location>
        <begin position="2"/>
        <end position="92"/>
    </location>
</feature>
<dbReference type="CTD" id="20234399"/>
<dbReference type="PROSITE" id="PS50835">
    <property type="entry name" value="IG_LIKE"/>
    <property type="match status" value="1"/>
</dbReference>
<protein>
    <recommendedName>
        <fullName evidence="6">Ig-like domain-containing protein</fullName>
    </recommendedName>
</protein>
<evidence type="ECO:0000259" key="6">
    <source>
        <dbReference type="PROSITE" id="PS50835"/>
    </source>
</evidence>
<keyword evidence="4" id="KW-0325">Glycoprotein</keyword>
<gene>
    <name evidence="7" type="ORF">LOTGIDRAFT_141159</name>
</gene>
<evidence type="ECO:0000313" key="7">
    <source>
        <dbReference type="EMBL" id="ESP00232.1"/>
    </source>
</evidence>
<dbReference type="Gene3D" id="2.60.40.10">
    <property type="entry name" value="Immunoglobulins"/>
    <property type="match status" value="1"/>
</dbReference>
<evidence type="ECO:0000256" key="4">
    <source>
        <dbReference type="ARBA" id="ARBA00023180"/>
    </source>
</evidence>
<dbReference type="GO" id="GO:0005886">
    <property type="term" value="C:plasma membrane"/>
    <property type="evidence" value="ECO:0007669"/>
    <property type="project" value="TreeGrafter"/>
</dbReference>
<evidence type="ECO:0000256" key="3">
    <source>
        <dbReference type="ARBA" id="ARBA00023157"/>
    </source>
</evidence>
<dbReference type="EMBL" id="KB200814">
    <property type="protein sequence ID" value="ESP00232.1"/>
    <property type="molecule type" value="Genomic_DNA"/>
</dbReference>
<keyword evidence="2" id="KW-0472">Membrane</keyword>
<dbReference type="PANTHER" id="PTHR11640:SF136">
    <property type="entry name" value="NEPHRIN"/>
    <property type="match status" value="1"/>
</dbReference>
<keyword evidence="8" id="KW-1185">Reference proteome</keyword>
<dbReference type="KEGG" id="lgi:LOTGIDRAFT_141159"/>
<dbReference type="SUPFAM" id="SSF48726">
    <property type="entry name" value="Immunoglobulin"/>
    <property type="match status" value="1"/>
</dbReference>
<evidence type="ECO:0000313" key="8">
    <source>
        <dbReference type="Proteomes" id="UP000030746"/>
    </source>
</evidence>
<keyword evidence="3" id="KW-1015">Disulfide bond</keyword>
<proteinExistence type="predicted"/>
<dbReference type="OrthoDB" id="10028801at2759"/>
<dbReference type="PANTHER" id="PTHR11640">
    <property type="entry name" value="NEPHRIN"/>
    <property type="match status" value="1"/>
</dbReference>
<dbReference type="GO" id="GO:0098609">
    <property type="term" value="P:cell-cell adhesion"/>
    <property type="evidence" value="ECO:0007669"/>
    <property type="project" value="TreeGrafter"/>
</dbReference>
<dbReference type="STRING" id="225164.V4B1N5"/>
<dbReference type="Proteomes" id="UP000030746">
    <property type="component" value="Unassembled WGS sequence"/>
</dbReference>
<dbReference type="InterPro" id="IPR013783">
    <property type="entry name" value="Ig-like_fold"/>
</dbReference>
<accession>V4B1N5</accession>
<dbReference type="SMART" id="SM00409">
    <property type="entry name" value="IG"/>
    <property type="match status" value="1"/>
</dbReference>
<dbReference type="InterPro" id="IPR003599">
    <property type="entry name" value="Ig_sub"/>
</dbReference>
<feature type="non-terminal residue" evidence="7">
    <location>
        <position position="1"/>
    </location>
</feature>
<evidence type="ECO:0000256" key="2">
    <source>
        <dbReference type="ARBA" id="ARBA00023136"/>
    </source>
</evidence>
<sequence>QQSFSILPRNLSVIQGQSAELKCSVSNRRGSIQWTKDGFALGYDRDIPGFRRYSIIGNNERDFNLLITNTMIIDDAEYQCQVGPAQSNPPISHGAYLTILGKFFLPFVL</sequence>